<dbReference type="EMBL" id="FNJR01000021">
    <property type="protein sequence ID" value="SDP96621.1"/>
    <property type="molecule type" value="Genomic_DNA"/>
</dbReference>
<keyword evidence="2" id="KW-1185">Reference proteome</keyword>
<evidence type="ECO:0000313" key="2">
    <source>
        <dbReference type="Proteomes" id="UP000199497"/>
    </source>
</evidence>
<gene>
    <name evidence="1" type="ORF">SAMN04487905_1217</name>
</gene>
<name>A0A1H0X0Y7_9ACTN</name>
<dbReference type="Proteomes" id="UP000199497">
    <property type="component" value="Unassembled WGS sequence"/>
</dbReference>
<proteinExistence type="predicted"/>
<dbReference type="AlphaFoldDB" id="A0A1H0X0Y7"/>
<dbReference type="STRING" id="405564.SAMN04487905_1217"/>
<reference evidence="2" key="1">
    <citation type="submission" date="2016-10" db="EMBL/GenBank/DDBJ databases">
        <authorList>
            <person name="Varghese N."/>
            <person name="Submissions S."/>
        </authorList>
    </citation>
    <scope>NUCLEOTIDE SEQUENCE [LARGE SCALE GENOMIC DNA]</scope>
    <source>
        <strain evidence="2">DSM 46732</strain>
    </source>
</reference>
<protein>
    <submittedName>
        <fullName evidence="1">Uncharacterized protein</fullName>
    </submittedName>
</protein>
<sequence length="52" mass="5973">MERVTAAWREYVAVAEETAREDRMVSRLSRSVSAVVADAAQVEWERAYGKER</sequence>
<organism evidence="1 2">
    <name type="scientific">Actinopolyspora xinjiangensis</name>
    <dbReference type="NCBI Taxonomy" id="405564"/>
    <lineage>
        <taxon>Bacteria</taxon>
        <taxon>Bacillati</taxon>
        <taxon>Actinomycetota</taxon>
        <taxon>Actinomycetes</taxon>
        <taxon>Actinopolysporales</taxon>
        <taxon>Actinopolysporaceae</taxon>
        <taxon>Actinopolyspora</taxon>
    </lineage>
</organism>
<accession>A0A1H0X0Y7</accession>
<evidence type="ECO:0000313" key="1">
    <source>
        <dbReference type="EMBL" id="SDP96621.1"/>
    </source>
</evidence>